<dbReference type="PANTHER" id="PTHR30160:SF1">
    <property type="entry name" value="LIPOPOLYSACCHARIDE 1,2-N-ACETYLGLUCOSAMINETRANSFERASE-RELATED"/>
    <property type="match status" value="1"/>
</dbReference>
<dbReference type="CDD" id="cd03789">
    <property type="entry name" value="GT9_LPS_heptosyltransferase"/>
    <property type="match status" value="1"/>
</dbReference>
<evidence type="ECO:0000256" key="1">
    <source>
        <dbReference type="ARBA" id="ARBA00022676"/>
    </source>
</evidence>
<name>A0ABN2TRB6_9MICO</name>
<protein>
    <submittedName>
        <fullName evidence="4">Glycosyltransferase family 9 protein</fullName>
    </submittedName>
</protein>
<gene>
    <name evidence="4" type="ORF">GCM10009740_00110</name>
</gene>
<keyword evidence="5" id="KW-1185">Reference proteome</keyword>
<dbReference type="EMBL" id="BAAANB010000001">
    <property type="protein sequence ID" value="GAA2016815.1"/>
    <property type="molecule type" value="Genomic_DNA"/>
</dbReference>
<feature type="region of interest" description="Disordered" evidence="3">
    <location>
        <begin position="243"/>
        <end position="275"/>
    </location>
</feature>
<dbReference type="InterPro" id="IPR002201">
    <property type="entry name" value="Glyco_trans_9"/>
</dbReference>
<dbReference type="PANTHER" id="PTHR30160">
    <property type="entry name" value="TETRAACYLDISACCHARIDE 4'-KINASE-RELATED"/>
    <property type="match status" value="1"/>
</dbReference>
<proteinExistence type="predicted"/>
<keyword evidence="1" id="KW-0328">Glycosyltransferase</keyword>
<dbReference type="Proteomes" id="UP001501285">
    <property type="component" value="Unassembled WGS sequence"/>
</dbReference>
<comment type="caution">
    <text evidence="4">The sequence shown here is derived from an EMBL/GenBank/DDBJ whole genome shotgun (WGS) entry which is preliminary data.</text>
</comment>
<sequence length="322" mass="32949">MVPALRAVRRGLPDHEVVLAGPTALADLVVAPDLVDRVLPARGLAPLEWDGTPPEVAVDLHGSGPESHRLLQALRPDRLVGYACPAAGVTGPEWRPGEHEVRRWCRLVEHAGWPADPSQLRLAPPGVPSPAAGAVVVHPGAAYPSRRWPVGRFAAVASWVRSQGLDVVVTGSAEEVALARVVAEAAGLAAGAVLAGLTDLRSLSALVAGARLVVSGDTGMAHLATAFGTPSVVLFGPVPPSEWGPPAEGPHTVLWSGGERAASGGRGDPHGQTVDPALLTTSVEEVIAAARERLLLNGFGGDRTSGRGPGGRHAARGAGSGR</sequence>
<dbReference type="Pfam" id="PF01075">
    <property type="entry name" value="Glyco_transf_9"/>
    <property type="match status" value="1"/>
</dbReference>
<accession>A0ABN2TRB6</accession>
<feature type="region of interest" description="Disordered" evidence="3">
    <location>
        <begin position="298"/>
        <end position="322"/>
    </location>
</feature>
<evidence type="ECO:0000256" key="2">
    <source>
        <dbReference type="ARBA" id="ARBA00022679"/>
    </source>
</evidence>
<evidence type="ECO:0000313" key="5">
    <source>
        <dbReference type="Proteomes" id="UP001501285"/>
    </source>
</evidence>
<dbReference type="InterPro" id="IPR051199">
    <property type="entry name" value="LPS_LOS_Heptosyltrfase"/>
</dbReference>
<keyword evidence="2" id="KW-0808">Transferase</keyword>
<dbReference type="SUPFAM" id="SSF53756">
    <property type="entry name" value="UDP-Glycosyltransferase/glycogen phosphorylase"/>
    <property type="match status" value="1"/>
</dbReference>
<evidence type="ECO:0000313" key="4">
    <source>
        <dbReference type="EMBL" id="GAA2016815.1"/>
    </source>
</evidence>
<evidence type="ECO:0000256" key="3">
    <source>
        <dbReference type="SAM" id="MobiDB-lite"/>
    </source>
</evidence>
<reference evidence="4 5" key="1">
    <citation type="journal article" date="2019" name="Int. J. Syst. Evol. Microbiol.">
        <title>The Global Catalogue of Microorganisms (GCM) 10K type strain sequencing project: providing services to taxonomists for standard genome sequencing and annotation.</title>
        <authorList>
            <consortium name="The Broad Institute Genomics Platform"/>
            <consortium name="The Broad Institute Genome Sequencing Center for Infectious Disease"/>
            <person name="Wu L."/>
            <person name="Ma J."/>
        </authorList>
    </citation>
    <scope>NUCLEOTIDE SEQUENCE [LARGE SCALE GENOMIC DNA]</scope>
    <source>
        <strain evidence="4 5">JCM 14283</strain>
    </source>
</reference>
<dbReference type="Gene3D" id="3.40.50.2000">
    <property type="entry name" value="Glycogen Phosphorylase B"/>
    <property type="match status" value="2"/>
</dbReference>
<organism evidence="4 5">
    <name type="scientific">Terrabacter terrae</name>
    <dbReference type="NCBI Taxonomy" id="318434"/>
    <lineage>
        <taxon>Bacteria</taxon>
        <taxon>Bacillati</taxon>
        <taxon>Actinomycetota</taxon>
        <taxon>Actinomycetes</taxon>
        <taxon>Micrococcales</taxon>
        <taxon>Intrasporangiaceae</taxon>
        <taxon>Terrabacter</taxon>
    </lineage>
</organism>
<feature type="compositionally biased region" description="Gly residues" evidence="3">
    <location>
        <begin position="298"/>
        <end position="311"/>
    </location>
</feature>